<evidence type="ECO:0000313" key="1">
    <source>
        <dbReference type="EMBL" id="EGQ27088.1"/>
    </source>
</evidence>
<name>F9DPP5_9BACL</name>
<dbReference type="EMBL" id="AFPZ01000020">
    <property type="protein sequence ID" value="EGQ27088.1"/>
    <property type="molecule type" value="Genomic_DNA"/>
</dbReference>
<dbReference type="Proteomes" id="UP000005316">
    <property type="component" value="Unassembled WGS sequence"/>
</dbReference>
<organism evidence="1 2">
    <name type="scientific">Sporosarcina newyorkensis 2681</name>
    <dbReference type="NCBI Taxonomy" id="1027292"/>
    <lineage>
        <taxon>Bacteria</taxon>
        <taxon>Bacillati</taxon>
        <taxon>Bacillota</taxon>
        <taxon>Bacilli</taxon>
        <taxon>Bacillales</taxon>
        <taxon>Caryophanaceae</taxon>
        <taxon>Sporosarcina</taxon>
    </lineage>
</organism>
<protein>
    <submittedName>
        <fullName evidence="1">Uncharacterized protein</fullName>
    </submittedName>
</protein>
<evidence type="ECO:0000313" key="2">
    <source>
        <dbReference type="Proteomes" id="UP000005316"/>
    </source>
</evidence>
<gene>
    <name evidence="1" type="ORF">HMPREF9372_0775</name>
</gene>
<proteinExistence type="predicted"/>
<sequence>MEFKINKRKLGLRYRICAPNGDIFRRGWLELIEQRRVRFVKLLCFFAEFLQHILLTLCSVQGHKKNADPPEVAPSSAPILTSNVEAYSYLTGFFLKI</sequence>
<dbReference type="AlphaFoldDB" id="F9DPP5"/>
<reference evidence="1 2" key="1">
    <citation type="submission" date="2011-04" db="EMBL/GenBank/DDBJ databases">
        <authorList>
            <person name="Muzny D."/>
            <person name="Qin X."/>
            <person name="Deng J."/>
            <person name="Jiang H."/>
            <person name="Liu Y."/>
            <person name="Qu J."/>
            <person name="Song X.-Z."/>
            <person name="Zhang L."/>
            <person name="Thornton R."/>
            <person name="Coyle M."/>
            <person name="Francisco L."/>
            <person name="Jackson L."/>
            <person name="Javaid M."/>
            <person name="Korchina V."/>
            <person name="Kovar C."/>
            <person name="Mata R."/>
            <person name="Mathew T."/>
            <person name="Ngo R."/>
            <person name="Nguyen L."/>
            <person name="Nguyen N."/>
            <person name="Okwuonu G."/>
            <person name="Ongeri F."/>
            <person name="Pham C."/>
            <person name="Simmons D."/>
            <person name="Wilczek-Boney K."/>
            <person name="Hale W."/>
            <person name="Jakkamsetti A."/>
            <person name="Pham P."/>
            <person name="Ruth R."/>
            <person name="San Lucas F."/>
            <person name="Warren J."/>
            <person name="Zhang J."/>
            <person name="Zhao Z."/>
            <person name="Zhou C."/>
            <person name="Zhu D."/>
            <person name="Lee S."/>
            <person name="Bess C."/>
            <person name="Blankenburg K."/>
            <person name="Forbes L."/>
            <person name="Fu Q."/>
            <person name="Gubbala S."/>
            <person name="Hirani K."/>
            <person name="Jayaseelan J.C."/>
            <person name="Lara F."/>
            <person name="Munidasa M."/>
            <person name="Palculict T."/>
            <person name="Patil S."/>
            <person name="Pu L.-L."/>
            <person name="Saada N."/>
            <person name="Tang L."/>
            <person name="Weissenberger G."/>
            <person name="Zhu Y."/>
            <person name="Hemphill L."/>
            <person name="Shang Y."/>
            <person name="Youmans B."/>
            <person name="Ayvaz T."/>
            <person name="Ross M."/>
            <person name="Santibanez J."/>
            <person name="Aqrawi P."/>
            <person name="Gross S."/>
            <person name="Joshi V."/>
            <person name="Fowler G."/>
            <person name="Nazareth L."/>
            <person name="Reid J."/>
            <person name="Worley K."/>
            <person name="Petrosino J."/>
            <person name="Highlander S."/>
            <person name="Gibbs R."/>
        </authorList>
    </citation>
    <scope>NUCLEOTIDE SEQUENCE [LARGE SCALE GENOMIC DNA]</scope>
    <source>
        <strain evidence="1 2">2681</strain>
    </source>
</reference>
<comment type="caution">
    <text evidence="1">The sequence shown here is derived from an EMBL/GenBank/DDBJ whole genome shotgun (WGS) entry which is preliminary data.</text>
</comment>
<accession>F9DPP5</accession>
<dbReference type="HOGENOM" id="CLU_2345285_0_0_9"/>